<dbReference type="Proteomes" id="UP000595140">
    <property type="component" value="Unassembled WGS sequence"/>
</dbReference>
<evidence type="ECO:0000313" key="3">
    <source>
        <dbReference type="Proteomes" id="UP000595140"/>
    </source>
</evidence>
<dbReference type="Gene3D" id="3.60.10.10">
    <property type="entry name" value="Endonuclease/exonuclease/phosphatase"/>
    <property type="match status" value="1"/>
</dbReference>
<feature type="region of interest" description="Disordered" evidence="1">
    <location>
        <begin position="582"/>
        <end position="602"/>
    </location>
</feature>
<accession>A0A484LUI1</accession>
<evidence type="ECO:0000313" key="2">
    <source>
        <dbReference type="EMBL" id="VFQ79954.1"/>
    </source>
</evidence>
<dbReference type="PANTHER" id="PTHR33116:SF66">
    <property type="entry name" value="REVERSE TRANSCRIPTASE ZINC-BINDING DOMAIN-CONTAINING PROTEIN"/>
    <property type="match status" value="1"/>
</dbReference>
<keyword evidence="3" id="KW-1185">Reference proteome</keyword>
<evidence type="ECO:0000256" key="1">
    <source>
        <dbReference type="SAM" id="MobiDB-lite"/>
    </source>
</evidence>
<feature type="compositionally biased region" description="Acidic residues" evidence="1">
    <location>
        <begin position="645"/>
        <end position="661"/>
    </location>
</feature>
<dbReference type="InterPro" id="IPR036691">
    <property type="entry name" value="Endo/exonu/phosph_ase_sf"/>
</dbReference>
<organism evidence="2 3">
    <name type="scientific">Cuscuta campestris</name>
    <dbReference type="NCBI Taxonomy" id="132261"/>
    <lineage>
        <taxon>Eukaryota</taxon>
        <taxon>Viridiplantae</taxon>
        <taxon>Streptophyta</taxon>
        <taxon>Embryophyta</taxon>
        <taxon>Tracheophyta</taxon>
        <taxon>Spermatophyta</taxon>
        <taxon>Magnoliopsida</taxon>
        <taxon>eudicotyledons</taxon>
        <taxon>Gunneridae</taxon>
        <taxon>Pentapetalae</taxon>
        <taxon>asterids</taxon>
        <taxon>lamiids</taxon>
        <taxon>Solanales</taxon>
        <taxon>Convolvulaceae</taxon>
        <taxon>Cuscuteae</taxon>
        <taxon>Cuscuta</taxon>
        <taxon>Cuscuta subgen. Grammica</taxon>
        <taxon>Cuscuta sect. Cleistogrammica</taxon>
    </lineage>
</organism>
<dbReference type="EMBL" id="OOIL02002022">
    <property type="protein sequence ID" value="VFQ79954.1"/>
    <property type="molecule type" value="Genomic_DNA"/>
</dbReference>
<dbReference type="AlphaFoldDB" id="A0A484LUI1"/>
<sequence length="671" mass="76157">MGDFNSVLNSSERVNCHAYAMTDLLQFRLNNDLLDAKSTGLQFSWNRGNKWAKLDRVLVNCEWELLQWECWAEFKNMEFLFDHCAVLLHLIQSSTNGPKPFKFFNMWMKHEAFDRIVEDVWHFRVTRTRQFRLCKKLKMLKQPLRQLNKREFGHISSRGEHTRSTYSDVMGQLLMNPSNPSLIAEADLLRKKVTFFSDAERVFFQQKVKCVLINDGDKCSEFFHSLVKKQASMNSIPFIVTDQGTTTSLNSIVEEFLAYYNTIFGSTVPTTPIDWNVFREGPLLLVDELQNLTKDVEITEVKEALFSMGNDKAPWPNGYTVGFFNQKWNTVGNTLFEAVSEFFISGRLLKQLNHAIVVLIPKKINHIAFADDVMMFARGNIDSVSILAKAIHTFSQVYALHVNPQKSNIYLAGEIKDNRQDILDLVSFPEGKLPVRYLGLPLTSQRASERDFAPLVNKVDENIRKWNAKTLSVAGKVEILSAIQGIEGKAHCSKRKMWRLAILTTVYYTWKLRNGVRFDNEAVNIDAVTKIKVGCTRFGRSEGDGWKFKPVALRAYVCGWFNVPDWESGSTHEHAGVKVTIKDSDQTPSMDGDKGGNGSTSELAGVKVTVKDSNQSPYVHVSMDGIEGALEAEEYKSPSSPVTNDYDDDVNFVPESEEVDGEPLYPKLVVA</sequence>
<name>A0A484LUI1_9ASTE</name>
<proteinExistence type="predicted"/>
<dbReference type="OrthoDB" id="1932741at2759"/>
<reference evidence="2 3" key="1">
    <citation type="submission" date="2018-04" db="EMBL/GenBank/DDBJ databases">
        <authorList>
            <person name="Vogel A."/>
        </authorList>
    </citation>
    <scope>NUCLEOTIDE SEQUENCE [LARGE SCALE GENOMIC DNA]</scope>
</reference>
<feature type="region of interest" description="Disordered" evidence="1">
    <location>
        <begin position="633"/>
        <end position="671"/>
    </location>
</feature>
<protein>
    <submittedName>
        <fullName evidence="2">Uncharacterized protein</fullName>
    </submittedName>
</protein>
<gene>
    <name evidence="2" type="ORF">CCAM_LOCUS21730</name>
</gene>
<dbReference type="PANTHER" id="PTHR33116">
    <property type="entry name" value="REVERSE TRANSCRIPTASE ZINC-BINDING DOMAIN-CONTAINING PROTEIN-RELATED-RELATED"/>
    <property type="match status" value="1"/>
</dbReference>
<dbReference type="SUPFAM" id="SSF56219">
    <property type="entry name" value="DNase I-like"/>
    <property type="match status" value="1"/>
</dbReference>